<proteinExistence type="predicted"/>
<dbReference type="Proteomes" id="UP000282378">
    <property type="component" value="Unassembled WGS sequence"/>
</dbReference>
<name>A0A3M2VE23_PSEYM</name>
<evidence type="ECO:0000313" key="2">
    <source>
        <dbReference type="Proteomes" id="UP000282378"/>
    </source>
</evidence>
<gene>
    <name evidence="1" type="ORF">APX70_08566</name>
</gene>
<dbReference type="AlphaFoldDB" id="A0A3M2VE23"/>
<reference evidence="1 2" key="1">
    <citation type="submission" date="2018-08" db="EMBL/GenBank/DDBJ databases">
        <title>Recombination of ecologically and evolutionarily significant loci maintains genetic cohesion in the Pseudomonas syringae species complex.</title>
        <authorList>
            <person name="Dillon M."/>
            <person name="Thakur S."/>
            <person name="Almeida R.N.D."/>
            <person name="Weir B.S."/>
            <person name="Guttman D.S."/>
        </authorList>
    </citation>
    <scope>NUCLEOTIDE SEQUENCE [LARGE SCALE GENOMIC DNA]</scope>
    <source>
        <strain evidence="1 2">88_10</strain>
    </source>
</reference>
<organism evidence="1 2">
    <name type="scientific">Pseudomonas syringae pv. maculicola</name>
    <dbReference type="NCBI Taxonomy" id="59511"/>
    <lineage>
        <taxon>Bacteria</taxon>
        <taxon>Pseudomonadati</taxon>
        <taxon>Pseudomonadota</taxon>
        <taxon>Gammaproteobacteria</taxon>
        <taxon>Pseudomonadales</taxon>
        <taxon>Pseudomonadaceae</taxon>
        <taxon>Pseudomonas</taxon>
    </lineage>
</organism>
<comment type="caution">
    <text evidence="1">The sequence shown here is derived from an EMBL/GenBank/DDBJ whole genome shotgun (WGS) entry which is preliminary data.</text>
</comment>
<dbReference type="EMBL" id="RBNL01004218">
    <property type="protein sequence ID" value="RML36698.1"/>
    <property type="molecule type" value="Genomic_DNA"/>
</dbReference>
<evidence type="ECO:0000313" key="1">
    <source>
        <dbReference type="EMBL" id="RML36698.1"/>
    </source>
</evidence>
<sequence length="320" mass="34572">MVSCPAFGRRVGGIIAVVPLATFGESGAVVFPRGFALEHFQRDEPHRACADLAQLVGDRVHAGCAAVVVVWPQQHIAAFERCQVCFMPRVRTVRPAGGHVARHQISRCVSGLFSLAQDHRRIGTERQFIQAQKRSGLGQSLPAPLGRFAVAAFAPGQRRKDLLRFAVLIGAEVETVQRHERLALVIAINPDLGRCAVLPVFDRAFVHCLGRDRLDSYPLGRFAFGRCGFGGRGISSYAEQIRQFVAGLDVSAAVDVAHQVNQVAALVASREVRPGAFADTDFQRARTLVRSGGVGCGVLFTAVYLLPVGQPVSQYLVDVA</sequence>
<accession>A0A3M2VE23</accession>
<protein>
    <submittedName>
        <fullName evidence="1">Uncharacterized protein</fullName>
    </submittedName>
</protein>